<dbReference type="PANTHER" id="PTHR12486">
    <property type="entry name" value="APRATAXIN-RELATED"/>
    <property type="match status" value="1"/>
</dbReference>
<dbReference type="InterPro" id="IPR036265">
    <property type="entry name" value="HIT-like_sf"/>
</dbReference>
<keyword evidence="4" id="KW-1185">Reference proteome</keyword>
<dbReference type="GO" id="GO:0003824">
    <property type="term" value="F:catalytic activity"/>
    <property type="evidence" value="ECO:0007669"/>
    <property type="project" value="InterPro"/>
</dbReference>
<dbReference type="Pfam" id="PF11969">
    <property type="entry name" value="DcpS_C"/>
    <property type="match status" value="1"/>
</dbReference>
<dbReference type="PANTHER" id="PTHR12486:SF6">
    <property type="entry name" value="ADENOSINE 5'-MONOPHOSPHORAMIDASE HINT3"/>
    <property type="match status" value="1"/>
</dbReference>
<protein>
    <recommendedName>
        <fullName evidence="2">HIT domain-containing protein</fullName>
    </recommendedName>
</protein>
<evidence type="ECO:0000256" key="1">
    <source>
        <dbReference type="PROSITE-ProRule" id="PRU00464"/>
    </source>
</evidence>
<dbReference type="STRING" id="409849.ENSPMGP00000021172"/>
<evidence type="ECO:0000313" key="3">
    <source>
        <dbReference type="Ensembl" id="ENSPMGP00000021172.1"/>
    </source>
</evidence>
<dbReference type="SUPFAM" id="SSF54197">
    <property type="entry name" value="HIT-like"/>
    <property type="match status" value="1"/>
</dbReference>
<dbReference type="AlphaFoldDB" id="A0A3B4AVF7"/>
<dbReference type="Ensembl" id="ENSPMGT00000022566.1">
    <property type="protein sequence ID" value="ENSPMGP00000021172.1"/>
    <property type="gene ID" value="ENSPMGG00000017155.1"/>
</dbReference>
<sequence length="168" mass="19286">MDEDCIFCIISKGEDKETEILKQDEELMCFRDINPAAPHHYLIIPKVHIVSCLCLQWYHHSLVERMAEMGKAVLLEQGVSDMTDIKLGFHIPPYTSVNHLHLHVVAPTEHIPHYLRYKFTPGERFVEVRKKHLKTGGAPTSFTDALLVLTCHSFQHDASRYLGTLLLQ</sequence>
<dbReference type="Proteomes" id="UP000261520">
    <property type="component" value="Unplaced"/>
</dbReference>
<proteinExistence type="predicted"/>
<feature type="domain" description="HIT" evidence="2">
    <location>
        <begin position="6"/>
        <end position="114"/>
    </location>
</feature>
<dbReference type="Gene3D" id="3.30.428.10">
    <property type="entry name" value="HIT-like"/>
    <property type="match status" value="1"/>
</dbReference>
<dbReference type="InterPro" id="IPR011146">
    <property type="entry name" value="HIT-like"/>
</dbReference>
<accession>A0A3B4AVF7</accession>
<name>A0A3B4AVF7_9GOBI</name>
<evidence type="ECO:0000313" key="4">
    <source>
        <dbReference type="Proteomes" id="UP000261520"/>
    </source>
</evidence>
<evidence type="ECO:0000259" key="2">
    <source>
        <dbReference type="PROSITE" id="PS51084"/>
    </source>
</evidence>
<dbReference type="PROSITE" id="PS51084">
    <property type="entry name" value="HIT_2"/>
    <property type="match status" value="1"/>
</dbReference>
<feature type="short sequence motif" description="Histidine triad motif" evidence="1">
    <location>
        <begin position="99"/>
        <end position="103"/>
    </location>
</feature>
<organism evidence="3 4">
    <name type="scientific">Periophthalmus magnuspinnatus</name>
    <dbReference type="NCBI Taxonomy" id="409849"/>
    <lineage>
        <taxon>Eukaryota</taxon>
        <taxon>Metazoa</taxon>
        <taxon>Chordata</taxon>
        <taxon>Craniata</taxon>
        <taxon>Vertebrata</taxon>
        <taxon>Euteleostomi</taxon>
        <taxon>Actinopterygii</taxon>
        <taxon>Neopterygii</taxon>
        <taxon>Teleostei</taxon>
        <taxon>Neoteleostei</taxon>
        <taxon>Acanthomorphata</taxon>
        <taxon>Gobiaria</taxon>
        <taxon>Gobiiformes</taxon>
        <taxon>Gobioidei</taxon>
        <taxon>Gobiidae</taxon>
        <taxon>Oxudercinae</taxon>
        <taxon>Periophthalmus</taxon>
    </lineage>
</organism>
<reference evidence="3" key="1">
    <citation type="submission" date="2025-08" db="UniProtKB">
        <authorList>
            <consortium name="Ensembl"/>
        </authorList>
    </citation>
    <scope>IDENTIFICATION</scope>
</reference>
<reference evidence="3" key="2">
    <citation type="submission" date="2025-09" db="UniProtKB">
        <authorList>
            <consortium name="Ensembl"/>
        </authorList>
    </citation>
    <scope>IDENTIFICATION</scope>
</reference>